<dbReference type="RefSeq" id="WP_188621673.1">
    <property type="nucleotide sequence ID" value="NZ_BMJE01000007.1"/>
</dbReference>
<comment type="caution">
    <text evidence="2">The sequence shown here is derived from an EMBL/GenBank/DDBJ whole genome shotgun (WGS) entry which is preliminary data.</text>
</comment>
<dbReference type="EMBL" id="BMJE01000007">
    <property type="protein sequence ID" value="GGB84153.1"/>
    <property type="molecule type" value="Genomic_DNA"/>
</dbReference>
<evidence type="ECO:0000313" key="3">
    <source>
        <dbReference type="Proteomes" id="UP000615760"/>
    </source>
</evidence>
<reference evidence="3" key="1">
    <citation type="journal article" date="2019" name="Int. J. Syst. Evol. Microbiol.">
        <title>The Global Catalogue of Microorganisms (GCM) 10K type strain sequencing project: providing services to taxonomists for standard genome sequencing and annotation.</title>
        <authorList>
            <consortium name="The Broad Institute Genomics Platform"/>
            <consortium name="The Broad Institute Genome Sequencing Center for Infectious Disease"/>
            <person name="Wu L."/>
            <person name="Ma J."/>
        </authorList>
    </citation>
    <scope>NUCLEOTIDE SEQUENCE [LARGE SCALE GENOMIC DNA]</scope>
    <source>
        <strain evidence="3">CGMCC 1.15461</strain>
    </source>
</reference>
<organism evidence="2 3">
    <name type="scientific">Flavobacterium suaedae</name>
    <dbReference type="NCBI Taxonomy" id="1767027"/>
    <lineage>
        <taxon>Bacteria</taxon>
        <taxon>Pseudomonadati</taxon>
        <taxon>Bacteroidota</taxon>
        <taxon>Flavobacteriia</taxon>
        <taxon>Flavobacteriales</taxon>
        <taxon>Flavobacteriaceae</taxon>
        <taxon>Flavobacterium</taxon>
    </lineage>
</organism>
<proteinExistence type="predicted"/>
<name>A0ABQ1K4K8_9FLAO</name>
<protein>
    <submittedName>
        <fullName evidence="2">Uncharacterized protein</fullName>
    </submittedName>
</protein>
<accession>A0ABQ1K4K8</accession>
<keyword evidence="3" id="KW-1185">Reference proteome</keyword>
<evidence type="ECO:0000256" key="1">
    <source>
        <dbReference type="SAM" id="MobiDB-lite"/>
    </source>
</evidence>
<gene>
    <name evidence="2" type="ORF">GCM10007424_25220</name>
</gene>
<feature type="region of interest" description="Disordered" evidence="1">
    <location>
        <begin position="1"/>
        <end position="21"/>
    </location>
</feature>
<evidence type="ECO:0000313" key="2">
    <source>
        <dbReference type="EMBL" id="GGB84153.1"/>
    </source>
</evidence>
<dbReference type="Proteomes" id="UP000615760">
    <property type="component" value="Unassembled WGS sequence"/>
</dbReference>
<sequence>METKTENREVKNAVDNAENKQQEYTEKILGQLQNLFEEETENGIDLKELQDNSNASDFFHALANLAPAVVYNKLTQKSVGSLDFNQIANRLCFQNAKLKTD</sequence>